<evidence type="ECO:0000313" key="1">
    <source>
        <dbReference type="EMBL" id="RNA05596.1"/>
    </source>
</evidence>
<sequence>MSNNSLDKFSNELLEKYRLNEIAELDDNYSKESWYKANKDISKNRVISDDEHDSVQSDEQINKLVKRLRLDVKRSDDDDEEYPDTQISAKKKTKIHNIKIFHSKIA</sequence>
<reference evidence="1 2" key="1">
    <citation type="journal article" date="2018" name="Sci. Rep.">
        <title>Genomic signatures of local adaptation to the degree of environmental predictability in rotifers.</title>
        <authorList>
            <person name="Franch-Gras L."/>
            <person name="Hahn C."/>
            <person name="Garcia-Roger E.M."/>
            <person name="Carmona M.J."/>
            <person name="Serra M."/>
            <person name="Gomez A."/>
        </authorList>
    </citation>
    <scope>NUCLEOTIDE SEQUENCE [LARGE SCALE GENOMIC DNA]</scope>
    <source>
        <strain evidence="1">HYR1</strain>
    </source>
</reference>
<organism evidence="1 2">
    <name type="scientific">Brachionus plicatilis</name>
    <name type="common">Marine rotifer</name>
    <name type="synonym">Brachionus muelleri</name>
    <dbReference type="NCBI Taxonomy" id="10195"/>
    <lineage>
        <taxon>Eukaryota</taxon>
        <taxon>Metazoa</taxon>
        <taxon>Spiralia</taxon>
        <taxon>Gnathifera</taxon>
        <taxon>Rotifera</taxon>
        <taxon>Eurotatoria</taxon>
        <taxon>Monogononta</taxon>
        <taxon>Pseudotrocha</taxon>
        <taxon>Ploima</taxon>
        <taxon>Brachionidae</taxon>
        <taxon>Brachionus</taxon>
    </lineage>
</organism>
<gene>
    <name evidence="1" type="ORF">BpHYR1_052595</name>
</gene>
<name>A0A3M7Q2B2_BRAPC</name>
<dbReference type="AlphaFoldDB" id="A0A3M7Q2B2"/>
<dbReference type="Proteomes" id="UP000276133">
    <property type="component" value="Unassembled WGS sequence"/>
</dbReference>
<dbReference type="EMBL" id="REGN01007666">
    <property type="protein sequence ID" value="RNA05596.1"/>
    <property type="molecule type" value="Genomic_DNA"/>
</dbReference>
<keyword evidence="2" id="KW-1185">Reference proteome</keyword>
<proteinExistence type="predicted"/>
<accession>A0A3M7Q2B2</accession>
<comment type="caution">
    <text evidence="1">The sequence shown here is derived from an EMBL/GenBank/DDBJ whole genome shotgun (WGS) entry which is preliminary data.</text>
</comment>
<protein>
    <submittedName>
        <fullName evidence="1">Uncharacterized protein</fullName>
    </submittedName>
</protein>
<evidence type="ECO:0000313" key="2">
    <source>
        <dbReference type="Proteomes" id="UP000276133"/>
    </source>
</evidence>